<dbReference type="AlphaFoldDB" id="A0A517YYV2"/>
<keyword evidence="4" id="KW-1185">Reference proteome</keyword>
<organism evidence="3 4">
    <name type="scientific">Poriferisphaera corsica</name>
    <dbReference type="NCBI Taxonomy" id="2528020"/>
    <lineage>
        <taxon>Bacteria</taxon>
        <taxon>Pseudomonadati</taxon>
        <taxon>Planctomycetota</taxon>
        <taxon>Phycisphaerae</taxon>
        <taxon>Phycisphaerales</taxon>
        <taxon>Phycisphaeraceae</taxon>
        <taxon>Poriferisphaera</taxon>
    </lineage>
</organism>
<evidence type="ECO:0000313" key="3">
    <source>
        <dbReference type="EMBL" id="QDU35410.1"/>
    </source>
</evidence>
<name>A0A517YYV2_9BACT</name>
<evidence type="ECO:0000259" key="2">
    <source>
        <dbReference type="Pfam" id="PF04316"/>
    </source>
</evidence>
<dbReference type="EMBL" id="CP036425">
    <property type="protein sequence ID" value="QDU35410.1"/>
    <property type="molecule type" value="Genomic_DNA"/>
</dbReference>
<feature type="domain" description="Anti-sigma-28 factor FlgM C-terminal" evidence="2">
    <location>
        <begin position="37"/>
        <end position="75"/>
    </location>
</feature>
<dbReference type="Proteomes" id="UP000317369">
    <property type="component" value="Chromosome"/>
</dbReference>
<dbReference type="Pfam" id="PF04316">
    <property type="entry name" value="FlgM"/>
    <property type="match status" value="1"/>
</dbReference>
<evidence type="ECO:0000256" key="1">
    <source>
        <dbReference type="SAM" id="MobiDB-lite"/>
    </source>
</evidence>
<reference evidence="3 4" key="1">
    <citation type="submission" date="2019-02" db="EMBL/GenBank/DDBJ databases">
        <title>Deep-cultivation of Planctomycetes and their phenomic and genomic characterization uncovers novel biology.</title>
        <authorList>
            <person name="Wiegand S."/>
            <person name="Jogler M."/>
            <person name="Boedeker C."/>
            <person name="Pinto D."/>
            <person name="Vollmers J."/>
            <person name="Rivas-Marin E."/>
            <person name="Kohn T."/>
            <person name="Peeters S.H."/>
            <person name="Heuer A."/>
            <person name="Rast P."/>
            <person name="Oberbeckmann S."/>
            <person name="Bunk B."/>
            <person name="Jeske O."/>
            <person name="Meyerdierks A."/>
            <person name="Storesund J.E."/>
            <person name="Kallscheuer N."/>
            <person name="Luecker S."/>
            <person name="Lage O.M."/>
            <person name="Pohl T."/>
            <person name="Merkel B.J."/>
            <person name="Hornburger P."/>
            <person name="Mueller R.-W."/>
            <person name="Bruemmer F."/>
            <person name="Labrenz M."/>
            <person name="Spormann A.M."/>
            <person name="Op den Camp H."/>
            <person name="Overmann J."/>
            <person name="Amann R."/>
            <person name="Jetten M.S.M."/>
            <person name="Mascher T."/>
            <person name="Medema M.H."/>
            <person name="Devos D.P."/>
            <person name="Kaster A.-K."/>
            <person name="Ovreas L."/>
            <person name="Rohde M."/>
            <person name="Galperin M.Y."/>
            <person name="Jogler C."/>
        </authorList>
    </citation>
    <scope>NUCLEOTIDE SEQUENCE [LARGE SCALE GENOMIC DNA]</scope>
    <source>
        <strain evidence="3 4">KS4</strain>
    </source>
</reference>
<evidence type="ECO:0000313" key="4">
    <source>
        <dbReference type="Proteomes" id="UP000317369"/>
    </source>
</evidence>
<protein>
    <submittedName>
        <fullName evidence="3">Anti-sigma-28 factor, FlgM</fullName>
    </submittedName>
</protein>
<dbReference type="SUPFAM" id="SSF101498">
    <property type="entry name" value="Anti-sigma factor FlgM"/>
    <property type="match status" value="1"/>
</dbReference>
<dbReference type="InterPro" id="IPR035890">
    <property type="entry name" value="Anti-sigma-28_factor_FlgM_sf"/>
</dbReference>
<sequence>MSDIAPISRTSAAAVQTRMSVPAAPTAVETSPHRKADSVEFSEAARYLAKIAELPDIRQDLVDRVKGEIAAGTYDSEDKVDSMLDSLAEDLL</sequence>
<accession>A0A517YYV2</accession>
<dbReference type="InterPro" id="IPR031316">
    <property type="entry name" value="FlgM_C"/>
</dbReference>
<feature type="region of interest" description="Disordered" evidence="1">
    <location>
        <begin position="1"/>
        <end position="35"/>
    </location>
</feature>
<dbReference type="KEGG" id="pcor:KS4_34910"/>
<gene>
    <name evidence="3" type="ORF">KS4_34910</name>
</gene>
<feature type="compositionally biased region" description="Polar residues" evidence="1">
    <location>
        <begin position="8"/>
        <end position="19"/>
    </location>
</feature>
<proteinExistence type="predicted"/>